<dbReference type="Proteomes" id="UP000383932">
    <property type="component" value="Unassembled WGS sequence"/>
</dbReference>
<gene>
    <name evidence="3" type="ORF">CTheo_629</name>
</gene>
<keyword evidence="1" id="KW-0853">WD repeat</keyword>
<dbReference type="SMART" id="SM00320">
    <property type="entry name" value="WD40"/>
    <property type="match status" value="3"/>
</dbReference>
<dbReference type="EMBL" id="SSOP01000005">
    <property type="protein sequence ID" value="KAB5595865.1"/>
    <property type="molecule type" value="Genomic_DNA"/>
</dbReference>
<dbReference type="OrthoDB" id="338622at2759"/>
<keyword evidence="4" id="KW-1185">Reference proteome</keyword>
<accession>A0A5N5QVT6</accession>
<dbReference type="InterPro" id="IPR015943">
    <property type="entry name" value="WD40/YVTN_repeat-like_dom_sf"/>
</dbReference>
<dbReference type="InterPro" id="IPR049916">
    <property type="entry name" value="WDR72-like"/>
</dbReference>
<evidence type="ECO:0000313" key="4">
    <source>
        <dbReference type="Proteomes" id="UP000383932"/>
    </source>
</evidence>
<organism evidence="3 4">
    <name type="scientific">Ceratobasidium theobromae</name>
    <dbReference type="NCBI Taxonomy" id="1582974"/>
    <lineage>
        <taxon>Eukaryota</taxon>
        <taxon>Fungi</taxon>
        <taxon>Dikarya</taxon>
        <taxon>Basidiomycota</taxon>
        <taxon>Agaricomycotina</taxon>
        <taxon>Agaricomycetes</taxon>
        <taxon>Cantharellales</taxon>
        <taxon>Ceratobasidiaceae</taxon>
        <taxon>Ceratobasidium</taxon>
    </lineage>
</organism>
<dbReference type="InterPro" id="IPR011044">
    <property type="entry name" value="Quino_amine_DH_bsu"/>
</dbReference>
<reference evidence="3 4" key="1">
    <citation type="journal article" date="2019" name="Fungal Biol. Biotechnol.">
        <title>Draft genome sequence of fastidious pathogen Ceratobasidium theobromae, which causes vascular-streak dieback in Theobroma cacao.</title>
        <authorList>
            <person name="Ali S.S."/>
            <person name="Asman A."/>
            <person name="Shao J."/>
            <person name="Firmansyah A.P."/>
            <person name="Susilo A.W."/>
            <person name="Rosmana A."/>
            <person name="McMahon P."/>
            <person name="Junaid M."/>
            <person name="Guest D."/>
            <person name="Kheng T.Y."/>
            <person name="Meinhardt L.W."/>
            <person name="Bailey B.A."/>
        </authorList>
    </citation>
    <scope>NUCLEOTIDE SEQUENCE [LARGE SCALE GENOMIC DNA]</scope>
    <source>
        <strain evidence="3 4">CT2</strain>
    </source>
</reference>
<feature type="compositionally biased region" description="Polar residues" evidence="2">
    <location>
        <begin position="116"/>
        <end position="130"/>
    </location>
</feature>
<feature type="region of interest" description="Disordered" evidence="2">
    <location>
        <begin position="116"/>
        <end position="157"/>
    </location>
</feature>
<evidence type="ECO:0000256" key="1">
    <source>
        <dbReference type="PROSITE-ProRule" id="PRU00221"/>
    </source>
</evidence>
<dbReference type="SUPFAM" id="SSF50969">
    <property type="entry name" value="YVTN repeat-like/Quinoprotein amine dehydrogenase"/>
    <property type="match status" value="1"/>
</dbReference>
<dbReference type="PANTHER" id="PTHR44099:SF4">
    <property type="entry name" value="RABCONNECTIN-3B, ISOFORM A"/>
    <property type="match status" value="1"/>
</dbReference>
<dbReference type="PANTHER" id="PTHR44099">
    <property type="entry name" value="RABCONNECTIN-3B, ISOFORM A"/>
    <property type="match status" value="1"/>
</dbReference>
<feature type="region of interest" description="Disordered" evidence="2">
    <location>
        <begin position="86"/>
        <end position="105"/>
    </location>
</feature>
<evidence type="ECO:0000256" key="2">
    <source>
        <dbReference type="SAM" id="MobiDB-lite"/>
    </source>
</evidence>
<protein>
    <submittedName>
        <fullName evidence="3">WD40 domain containing protein</fullName>
    </submittedName>
</protein>
<feature type="repeat" description="WD" evidence="1">
    <location>
        <begin position="1338"/>
        <end position="1368"/>
    </location>
</feature>
<name>A0A5N5QVT6_9AGAM</name>
<evidence type="ECO:0000313" key="3">
    <source>
        <dbReference type="EMBL" id="KAB5595865.1"/>
    </source>
</evidence>
<dbReference type="PROSITE" id="PS50082">
    <property type="entry name" value="WD_REPEATS_2"/>
    <property type="match status" value="1"/>
</dbReference>
<comment type="caution">
    <text evidence="3">The sequence shown here is derived from an EMBL/GenBank/DDBJ whole genome shotgun (WGS) entry which is preliminary data.</text>
</comment>
<dbReference type="Gene3D" id="2.130.10.10">
    <property type="entry name" value="YVTN repeat-like/Quinoprotein amine dehydrogenase"/>
    <property type="match status" value="1"/>
</dbReference>
<sequence>MLAHSVKVIATCTSSGSAAQQTSRSVLHSQPTILTGCYTSQNQVAIALGCEDGSVFTFMSSASLALPDSKRAPSIQVPSELQIAAARKNAPTSAPHPRATSPEPIYRPISPSAFSMSALSNRGSSGTHTPNPLAVPSRSRITQPGISRASIEASKARVEVGDEQGKLRAMLAKGSMPGVPTKVRRVSLGSLESFEGKGSDRTERRLGMSLARSVVGVALGGVGAKASLASASAVALPPPSTNDESEDEAASVGSASISGSALAAAAAVTGSLDIDSLEFRPRSHILPAHGGTGETVTGLEVVGDQDLTLSLLSLADGYCFSSVHADDLPRLNPPHEYKGADSVAGSWEWVTMSVVPYIESVIVMIAARPHPDSVSTRTTHSRVSMYKIPEFNTETVPDPSVSLEKVGEWLIGGDAKSIAFVTGCSGLMFAYINDKGHAVIVPLNMLPPPPEGEIEVPVKHEDPEPAPSIGMPIPNPFKAFKPREVAKTHFKTQHRDGRLLVGAEKDMGLCWDWSESDKEQEEIVGMSAYAQGLAGSDALVAVWTPARLLLYGADSGQTKLERLSEVLADDLVNVFISSREELVAIRQNGLDTYTIRKTDSNGDLTPLAKDASFYCEKTSTITFQSPVQLAVATPLLGQLCIMSTRVSPDSDLAIGLQYVYQGEKGNEKSWRLRHNKSQELVEATAVLPVDIDSIFVTRSNGKLYRVPFEELLLDPGLEVTESVLGARATKLWFVTEEWTNTLFLLGALDNGGIACWDARTLKLVSQWTIFISELESVISLGLGDDRLGRLKGCVMAIAVDGTIAIIVLDGMNLLCVIPGSPAPLDRVCIGGDNLLLFYSHGLARLWDMKTHEFWRSMQQSKGEELLDQGGWFEVPVGRWEAPRPVHLLGALQNNISSPDAAVTLVVDISALAELTEKQPQAQEETSKATRKQVAQILAALAPCGMDEDVDAACRDAFRAGQGDKVAWGLISERFGASSIVVSDDPAGAWKISPRYTAMRLLSVVALLRVAAAFEEYEKHVSRIIAFYVGCLSSTVGPEFQPPSLGVLASYWVSSPGMPSCCLERRRLDPVVDEVRQAARSIFESRLAQMSEVEVVQCVEFWREHLPILQPSAAAHSPLAVRALIVCGVVAATKHSLLPPAYVTDIAKSIALYLHDEAQASASAVNRILSIELCSRGFQVWQHHVDAMEVLRVLFRFAVGSSSGGKNMGGKEARAAVLQIAASSTPLFMTTLSLDITQAKSTEHRRATMQLVAFIVRKKPLVLYPNLPRLIEAVVKSLDPSSTTARDAIMDAATEILAEVVRIYPSVDFHTATQKLAVGTPEGAVVVYDLKTATRLYVLEGHSRRLTVLSFSPDGRRLATASLEESVVMVWKVGASFTSWFAPGAPPRQGHGHGEPFKRLDFNVGDEAHMTVAATLEWVTFAWPTERTARLSIRDSVLTFSC</sequence>
<dbReference type="InterPro" id="IPR001680">
    <property type="entry name" value="WD40_rpt"/>
</dbReference>
<dbReference type="GO" id="GO:0005737">
    <property type="term" value="C:cytoplasm"/>
    <property type="evidence" value="ECO:0007669"/>
    <property type="project" value="TreeGrafter"/>
</dbReference>
<proteinExistence type="predicted"/>